<feature type="region of interest" description="Disordered" evidence="1">
    <location>
        <begin position="56"/>
        <end position="76"/>
    </location>
</feature>
<keyword evidence="3" id="KW-1185">Reference proteome</keyword>
<accession>A0ABN7T0X9</accession>
<name>A0ABN7T0X9_OIKDI</name>
<evidence type="ECO:0000313" key="2">
    <source>
        <dbReference type="EMBL" id="CAG5110697.1"/>
    </source>
</evidence>
<evidence type="ECO:0000256" key="1">
    <source>
        <dbReference type="SAM" id="MobiDB-lite"/>
    </source>
</evidence>
<gene>
    <name evidence="2" type="ORF">OKIOD_LOCUS13838</name>
</gene>
<dbReference type="Proteomes" id="UP001158576">
    <property type="component" value="Chromosome 2"/>
</dbReference>
<proteinExistence type="predicted"/>
<dbReference type="EMBL" id="OU015567">
    <property type="protein sequence ID" value="CAG5110697.1"/>
    <property type="molecule type" value="Genomic_DNA"/>
</dbReference>
<organism evidence="2 3">
    <name type="scientific">Oikopleura dioica</name>
    <name type="common">Tunicate</name>
    <dbReference type="NCBI Taxonomy" id="34765"/>
    <lineage>
        <taxon>Eukaryota</taxon>
        <taxon>Metazoa</taxon>
        <taxon>Chordata</taxon>
        <taxon>Tunicata</taxon>
        <taxon>Appendicularia</taxon>
        <taxon>Copelata</taxon>
        <taxon>Oikopleuridae</taxon>
        <taxon>Oikopleura</taxon>
    </lineage>
</organism>
<protein>
    <submittedName>
        <fullName evidence="2">Oidioi.mRNA.OKI2018_I69.chr2.g5073.t1.cds</fullName>
    </submittedName>
</protein>
<reference evidence="2 3" key="1">
    <citation type="submission" date="2021-04" db="EMBL/GenBank/DDBJ databases">
        <authorList>
            <person name="Bliznina A."/>
        </authorList>
    </citation>
    <scope>NUCLEOTIDE SEQUENCE [LARGE SCALE GENOMIC DNA]</scope>
</reference>
<sequence>MLTLDNDTISTIITQQQAWKLAKRWIKNPTAGSFKKSINGIADDLLALQLNTVPPKENVRTESTQFSPTQRNSGFQRGVSRGMAEKLPLQAFSNLVLEPFKDGTSKVVDREDSSTRMDQEVDDLVNEQSCNREDHQLLELSLASVNGFTISSTLRSLASSANLVLDEMQISGIKTAPHKSNLIIFATSFGAQRLLAVKQSIAPIFCDEIALFSTRTKTTSLWPPFILASRFFTKMLDDKPITPSGLIDSKPCPPPSMNMFCESDCRLIDRYAARLIFKLHDPTIGLPAWSYLNEACDSLLGSILLRDEPKGGYTPSFDARLAKIAGKLLCATYECGEGAQLIDLALLSNDYQLLDVLHAMWQLNPIRWKTEQSILLRPSGWTSLDAINSAGLVAQAISIHSEVSGLAVEAMACIACHPTSYEIMKCRDLAEYSLADSGLKNASKKLAENGLVKPKNELATISKFLDIGTTQCKAVSDVLEENLGITLYDLISEAITCTAKNACSCGKVIATAAKADEDYMGMAFFTVKNGSLKWCMTFM</sequence>
<feature type="compositionally biased region" description="Polar residues" evidence="1">
    <location>
        <begin position="61"/>
        <end position="75"/>
    </location>
</feature>
<evidence type="ECO:0000313" key="3">
    <source>
        <dbReference type="Proteomes" id="UP001158576"/>
    </source>
</evidence>